<dbReference type="Pfam" id="PF01408">
    <property type="entry name" value="GFO_IDH_MocA"/>
    <property type="match status" value="1"/>
</dbReference>
<protein>
    <submittedName>
        <fullName evidence="3">Glucose fructose oxidoreductase</fullName>
    </submittedName>
</protein>
<dbReference type="Pfam" id="PF02894">
    <property type="entry name" value="GFO_IDH_MocA_C"/>
    <property type="match status" value="1"/>
</dbReference>
<dbReference type="SUPFAM" id="SSF51735">
    <property type="entry name" value="NAD(P)-binding Rossmann-fold domains"/>
    <property type="match status" value="1"/>
</dbReference>
<dbReference type="AlphaFoldDB" id="A0A0F8AYP7"/>
<dbReference type="RefSeq" id="WP_050023266.1">
    <property type="nucleotide sequence ID" value="NZ_JNFH02000004.1"/>
</dbReference>
<dbReference type="PANTHER" id="PTHR43249">
    <property type="entry name" value="UDP-N-ACETYL-2-AMINO-2-DEOXY-D-GLUCURONATE OXIDASE"/>
    <property type="match status" value="1"/>
</dbReference>
<dbReference type="InterPro" id="IPR000683">
    <property type="entry name" value="Gfo/Idh/MocA-like_OxRdtase_N"/>
</dbReference>
<proteinExistence type="predicted"/>
<evidence type="ECO:0000259" key="2">
    <source>
        <dbReference type="Pfam" id="PF02894"/>
    </source>
</evidence>
<keyword evidence="4" id="KW-1185">Reference proteome</keyword>
<dbReference type="InterPro" id="IPR052515">
    <property type="entry name" value="Gfo/Idh/MocA_Oxidoreductase"/>
</dbReference>
<dbReference type="Gene3D" id="3.40.50.720">
    <property type="entry name" value="NAD(P)-binding Rossmann-like Domain"/>
    <property type="match status" value="1"/>
</dbReference>
<gene>
    <name evidence="3" type="ORF">FK85_23905</name>
</gene>
<dbReference type="Gene3D" id="3.30.360.10">
    <property type="entry name" value="Dihydrodipicolinate Reductase, domain 2"/>
    <property type="match status" value="1"/>
</dbReference>
<organism evidence="3 4">
    <name type="scientific">Halorubrum saccharovorum</name>
    <dbReference type="NCBI Taxonomy" id="2248"/>
    <lineage>
        <taxon>Archaea</taxon>
        <taxon>Methanobacteriati</taxon>
        <taxon>Methanobacteriota</taxon>
        <taxon>Stenosarchaea group</taxon>
        <taxon>Halobacteria</taxon>
        <taxon>Halobacteriales</taxon>
        <taxon>Haloferacaceae</taxon>
        <taxon>Halorubrum</taxon>
    </lineage>
</organism>
<dbReference type="SUPFAM" id="SSF55347">
    <property type="entry name" value="Glyceraldehyde-3-phosphate dehydrogenase-like, C-terminal domain"/>
    <property type="match status" value="1"/>
</dbReference>
<dbReference type="GO" id="GO:0000166">
    <property type="term" value="F:nucleotide binding"/>
    <property type="evidence" value="ECO:0007669"/>
    <property type="project" value="InterPro"/>
</dbReference>
<feature type="domain" description="Gfo/Idh/MocA-like oxidoreductase C-terminal" evidence="2">
    <location>
        <begin position="168"/>
        <end position="353"/>
    </location>
</feature>
<reference evidence="3 4" key="1">
    <citation type="journal article" date="2015" name="Genome Announc.">
        <title>Draft genome sequence of a Halorubrum H3 strain isolated from the burlinskoye salt lake (Altai Krai, Russia).</title>
        <authorList>
            <person name="Rozanov A.S."/>
            <person name="Bryanskaya A.V."/>
            <person name="Malup T.K."/>
            <person name="Kotenko A.V."/>
            <person name="Peltek S.E."/>
        </authorList>
    </citation>
    <scope>NUCLEOTIDE SEQUENCE [LARGE SCALE GENOMIC DNA]</scope>
    <source>
        <strain evidence="3 4">H3</strain>
    </source>
</reference>
<dbReference type="PANTHER" id="PTHR43249:SF1">
    <property type="entry name" value="D-GLUCOSIDE 3-DEHYDROGENASE"/>
    <property type="match status" value="1"/>
</dbReference>
<accession>A0A0F8AYP7</accession>
<feature type="domain" description="Gfo/Idh/MocA-like oxidoreductase N-terminal" evidence="1">
    <location>
        <begin position="4"/>
        <end position="135"/>
    </location>
</feature>
<dbReference type="InterPro" id="IPR004104">
    <property type="entry name" value="Gfo/Idh/MocA-like_OxRdtase_C"/>
</dbReference>
<evidence type="ECO:0000313" key="3">
    <source>
        <dbReference type="EMBL" id="KKF40010.1"/>
    </source>
</evidence>
<name>A0A0F8AYP7_9EURY</name>
<comment type="caution">
    <text evidence="3">The sequence shown here is derived from an EMBL/GenBank/DDBJ whole genome shotgun (WGS) entry which is preliminary data.</text>
</comment>
<evidence type="ECO:0000313" key="4">
    <source>
        <dbReference type="Proteomes" id="UP000053331"/>
    </source>
</evidence>
<sequence length="382" mass="41796">MTYRVAIIGTGEDPETRDRDGFAMAYRHASGYQRLDSCSLVACADIVPENAEAFAEHHGLDAVYEDHEVMLEEAEPDIVSVCVPPAIHAGLVVDSASAPSVDAVHCEKPMATAWEDCKRMVDVCDREGVQLTIDHQRRLAEPVLRAKELLDDGKIGELERVEWSEVNLFDAGSHLFDLCDLFVDGARAEWALAAIDCSHENRWFGALNETRSIAQWRYADGTIGVASTAEDGVTSVDPYLRLVGEDGIIEIQTDDGTALRVRTDGKWRTVDTGENVYGPTPGIAHAAVSKATGFLPGVTWPADPPTHYEKAIEHLVDALATDAEPAFSGRRALRGTELVFASWESARRRGRVHLPLDVEGNPLEEMYDAGQLGGMDDWPDDA</sequence>
<dbReference type="EMBL" id="JNFH02000004">
    <property type="protein sequence ID" value="KKF40010.1"/>
    <property type="molecule type" value="Genomic_DNA"/>
</dbReference>
<dbReference type="InterPro" id="IPR036291">
    <property type="entry name" value="NAD(P)-bd_dom_sf"/>
</dbReference>
<evidence type="ECO:0000259" key="1">
    <source>
        <dbReference type="Pfam" id="PF01408"/>
    </source>
</evidence>
<dbReference type="Proteomes" id="UP000053331">
    <property type="component" value="Unassembled WGS sequence"/>
</dbReference>